<dbReference type="PROSITE" id="PS50006">
    <property type="entry name" value="FHA_DOMAIN"/>
    <property type="match status" value="2"/>
</dbReference>
<dbReference type="InterPro" id="IPR050923">
    <property type="entry name" value="Cell_Proc_Reg/RNA_Proc"/>
</dbReference>
<dbReference type="Gene3D" id="2.60.200.20">
    <property type="match status" value="2"/>
</dbReference>
<feature type="domain" description="FHA" evidence="1">
    <location>
        <begin position="356"/>
        <end position="408"/>
    </location>
</feature>
<proteinExistence type="predicted"/>
<evidence type="ECO:0000313" key="2">
    <source>
        <dbReference type="EMBL" id="CAJ1409936.1"/>
    </source>
</evidence>
<dbReference type="EMBL" id="CAUJNA010003794">
    <property type="protein sequence ID" value="CAJ1409936.1"/>
    <property type="molecule type" value="Genomic_DNA"/>
</dbReference>
<dbReference type="AlphaFoldDB" id="A0AA36JRP3"/>
<sequence>MGMQLEDHSSQEKHGDVCRGTEGAFRCPPLCRQSAAKPFCLDAKSGNSCRAKAALARWMKDAVPNEHTPGVMHTFFEPAWETKEKEASAQTLQAWEQFWRAAGWRTRVLGLAEVKKSPFYARVEDYIRHIPRPNYDAEYERFCYLRYVAMIEVGGGWMSDIDTLPMFLSPELGLPNRGRFTVYNGFVPSLVSGSKDEWVRILWTILNVGAMMNTSGVDRVSDMLALKELRLQLPWAFDSHNFVHVADAANWTDVTCAQLRKLGFAMHFSHQVFINWGIPIAERAPVMTRIMKRWQACQEPLYAQAIRRVQSGLTATRKALVLRVCSGTLGAGRPRLGGQQPAIVITPNDTDCALTTKFGRGRTEGSGTLQPHVLMTEPIASRSHFSVIYNEEKEKFQVMDTGSKWGTFKKVTKSGQPVSCGDWIRVGNAELIVRFCGGGCNSHRRHAHHRLHALGVAAVCGGGFRNRVNFEAPLRAPSFRVEEQVDSDDDTHQVSDKVVDILAKTRLNGAVQKNWSSSFERLCREVNPSGEGALRPGGFQARPSGVSLEATPLEIDFISGPRIGERMMLTNRLCTIGRGENCTVQLSDASLANVSRVHCSFRSCGGRWWLCDEGSTNGTWRRLSCALEPSEPCDINSGETLLAGVQELQVEEAELKRWWIPSPGTSVLSELCKSDR</sequence>
<comment type="caution">
    <text evidence="2">The sequence shown here is derived from an EMBL/GenBank/DDBJ whole genome shotgun (WGS) entry which is preliminary data.</text>
</comment>
<dbReference type="CDD" id="cd00060">
    <property type="entry name" value="FHA"/>
    <property type="match status" value="2"/>
</dbReference>
<dbReference type="SUPFAM" id="SSF49879">
    <property type="entry name" value="SMAD/FHA domain"/>
    <property type="match status" value="2"/>
</dbReference>
<accession>A0AA36JRP3</accession>
<evidence type="ECO:0000259" key="1">
    <source>
        <dbReference type="PROSITE" id="PS50006"/>
    </source>
</evidence>
<organism evidence="2 3">
    <name type="scientific">Effrenium voratum</name>
    <dbReference type="NCBI Taxonomy" id="2562239"/>
    <lineage>
        <taxon>Eukaryota</taxon>
        <taxon>Sar</taxon>
        <taxon>Alveolata</taxon>
        <taxon>Dinophyceae</taxon>
        <taxon>Suessiales</taxon>
        <taxon>Symbiodiniaceae</taxon>
        <taxon>Effrenium</taxon>
    </lineage>
</organism>
<keyword evidence="3" id="KW-1185">Reference proteome</keyword>
<evidence type="ECO:0000313" key="3">
    <source>
        <dbReference type="Proteomes" id="UP001178507"/>
    </source>
</evidence>
<name>A0AA36JRP3_9DINO</name>
<dbReference type="InterPro" id="IPR008984">
    <property type="entry name" value="SMAD_FHA_dom_sf"/>
</dbReference>
<dbReference type="SMART" id="SM00240">
    <property type="entry name" value="FHA"/>
    <property type="match status" value="2"/>
</dbReference>
<protein>
    <recommendedName>
        <fullName evidence="1">FHA domain-containing protein</fullName>
    </recommendedName>
</protein>
<dbReference type="Proteomes" id="UP001178507">
    <property type="component" value="Unassembled WGS sequence"/>
</dbReference>
<gene>
    <name evidence="2" type="ORF">EVOR1521_LOCUS30896</name>
</gene>
<dbReference type="Pfam" id="PF00498">
    <property type="entry name" value="FHA"/>
    <property type="match status" value="1"/>
</dbReference>
<dbReference type="PANTHER" id="PTHR23308">
    <property type="entry name" value="NUCLEAR INHIBITOR OF PROTEIN PHOSPHATASE-1"/>
    <property type="match status" value="1"/>
</dbReference>
<feature type="domain" description="FHA" evidence="1">
    <location>
        <begin position="574"/>
        <end position="620"/>
    </location>
</feature>
<reference evidence="2" key="1">
    <citation type="submission" date="2023-08" db="EMBL/GenBank/DDBJ databases">
        <authorList>
            <person name="Chen Y."/>
            <person name="Shah S."/>
            <person name="Dougan E. K."/>
            <person name="Thang M."/>
            <person name="Chan C."/>
        </authorList>
    </citation>
    <scope>NUCLEOTIDE SEQUENCE</scope>
</reference>
<dbReference type="InterPro" id="IPR000253">
    <property type="entry name" value="FHA_dom"/>
</dbReference>